<keyword evidence="3" id="KW-0067">ATP-binding</keyword>
<dbReference type="Pfam" id="PF00005">
    <property type="entry name" value="ABC_tran"/>
    <property type="match status" value="1"/>
</dbReference>
<feature type="domain" description="ABC transporter" evidence="5">
    <location>
        <begin position="2"/>
        <end position="221"/>
    </location>
</feature>
<accession>A0A1B1YXV7</accession>
<dbReference type="InterPro" id="IPR027417">
    <property type="entry name" value="P-loop_NTPase"/>
</dbReference>
<protein>
    <submittedName>
        <fullName evidence="6">ABC transporter</fullName>
    </submittedName>
</protein>
<dbReference type="GO" id="GO:0022857">
    <property type="term" value="F:transmembrane transporter activity"/>
    <property type="evidence" value="ECO:0007669"/>
    <property type="project" value="UniProtKB-ARBA"/>
</dbReference>
<keyword evidence="7" id="KW-1185">Reference proteome</keyword>
<dbReference type="EMBL" id="CP014671">
    <property type="protein sequence ID" value="ANX05547.1"/>
    <property type="molecule type" value="Genomic_DNA"/>
</dbReference>
<dbReference type="InParanoid" id="A0A1B1YXV7"/>
<dbReference type="InterPro" id="IPR003439">
    <property type="entry name" value="ABC_transporter-like_ATP-bd"/>
</dbReference>
<keyword evidence="1" id="KW-0813">Transport</keyword>
<dbReference type="OrthoDB" id="9801477at2"/>
<dbReference type="SUPFAM" id="SSF52540">
    <property type="entry name" value="P-loop containing nucleoside triphosphate hydrolases"/>
    <property type="match status" value="1"/>
</dbReference>
<name>A0A1B1YXV7_9GAMM</name>
<dbReference type="InterPro" id="IPR015854">
    <property type="entry name" value="ABC_transpr_LolD-like"/>
</dbReference>
<evidence type="ECO:0000313" key="7">
    <source>
        <dbReference type="Proteomes" id="UP000092952"/>
    </source>
</evidence>
<proteinExistence type="inferred from homology"/>
<dbReference type="STRING" id="1810504.PG2T_07820"/>
<dbReference type="Proteomes" id="UP000092952">
    <property type="component" value="Chromosome"/>
</dbReference>
<dbReference type="PROSITE" id="PS50893">
    <property type="entry name" value="ABC_TRANSPORTER_2"/>
    <property type="match status" value="1"/>
</dbReference>
<evidence type="ECO:0000256" key="2">
    <source>
        <dbReference type="ARBA" id="ARBA00022741"/>
    </source>
</evidence>
<dbReference type="GO" id="GO:0016887">
    <property type="term" value="F:ATP hydrolysis activity"/>
    <property type="evidence" value="ECO:0007669"/>
    <property type="project" value="InterPro"/>
</dbReference>
<keyword evidence="2" id="KW-0547">Nucleotide-binding</keyword>
<evidence type="ECO:0000259" key="5">
    <source>
        <dbReference type="PROSITE" id="PS50893"/>
    </source>
</evidence>
<dbReference type="GO" id="GO:0005524">
    <property type="term" value="F:ATP binding"/>
    <property type="evidence" value="ECO:0007669"/>
    <property type="project" value="UniProtKB-KW"/>
</dbReference>
<dbReference type="SMART" id="SM00382">
    <property type="entry name" value="AAA"/>
    <property type="match status" value="1"/>
</dbReference>
<evidence type="ECO:0000256" key="1">
    <source>
        <dbReference type="ARBA" id="ARBA00022448"/>
    </source>
</evidence>
<evidence type="ECO:0000256" key="4">
    <source>
        <dbReference type="ARBA" id="ARBA00038388"/>
    </source>
</evidence>
<dbReference type="FunCoup" id="A0A1B1YXV7">
    <property type="interactions" value="124"/>
</dbReference>
<sequence length="221" mass="23943">MIRAQGVAKWVTSPQGRLDILQPVDLAIARGERCAIVGPSGSGKTTLLALLAGLDVPSAGRLWLADQELTALDEDARAALRREQVGFVFQNFQLLGNLSALDNVALPLELRGERDARERARDMLERVGLAQRARHYPPTLSGGEQQRVALARAFVGQPRVLFADEPTGSLDRASAQAVLELMFDLNRAAGTTLVVVTHDEALAARVDRRLALDAGRLTEHV</sequence>
<evidence type="ECO:0000313" key="6">
    <source>
        <dbReference type="EMBL" id="ANX05547.1"/>
    </source>
</evidence>
<gene>
    <name evidence="6" type="ORF">PG2T_07820</name>
</gene>
<dbReference type="Gene3D" id="3.40.50.300">
    <property type="entry name" value="P-loop containing nucleotide triphosphate hydrolases"/>
    <property type="match status" value="1"/>
</dbReference>
<dbReference type="FunFam" id="3.40.50.300:FF:000032">
    <property type="entry name" value="Export ABC transporter ATP-binding protein"/>
    <property type="match status" value="1"/>
</dbReference>
<comment type="similarity">
    <text evidence="4">Belongs to the ABC transporter superfamily. Macrolide exporter (TC 3.A.1.122) family.</text>
</comment>
<reference evidence="7" key="1">
    <citation type="submission" date="2016-03" db="EMBL/GenBank/DDBJ databases">
        <title>Complete genome sequence of Solimmundus cernigliae, representing a novel lineage of polycyclic aromatic hydrocarbon degraders within the Gammaproteobacteria.</title>
        <authorList>
            <person name="Singleton D.R."/>
            <person name="Dickey A.N."/>
            <person name="Scholl E.H."/>
            <person name="Wright F.A."/>
            <person name="Aitken M.D."/>
        </authorList>
    </citation>
    <scope>NUCLEOTIDE SEQUENCE [LARGE SCALE GENOMIC DNA]</scope>
    <source>
        <strain evidence="7">TR3.2</strain>
    </source>
</reference>
<dbReference type="PANTHER" id="PTHR24220">
    <property type="entry name" value="IMPORT ATP-BINDING PROTEIN"/>
    <property type="match status" value="1"/>
</dbReference>
<dbReference type="InterPro" id="IPR003593">
    <property type="entry name" value="AAA+_ATPase"/>
</dbReference>
<dbReference type="KEGG" id="gbi:PG2T_07820"/>
<dbReference type="RefSeq" id="WP_068807945.1">
    <property type="nucleotide sequence ID" value="NZ_CP014671.1"/>
</dbReference>
<dbReference type="CDD" id="cd03255">
    <property type="entry name" value="ABC_MJ0796_LolCDE_FtsE"/>
    <property type="match status" value="1"/>
</dbReference>
<dbReference type="GO" id="GO:0005886">
    <property type="term" value="C:plasma membrane"/>
    <property type="evidence" value="ECO:0007669"/>
    <property type="project" value="TreeGrafter"/>
</dbReference>
<dbReference type="PROSITE" id="PS00211">
    <property type="entry name" value="ABC_TRANSPORTER_1"/>
    <property type="match status" value="1"/>
</dbReference>
<dbReference type="InterPro" id="IPR017911">
    <property type="entry name" value="MacB-like_ATP-bd"/>
</dbReference>
<dbReference type="InterPro" id="IPR017871">
    <property type="entry name" value="ABC_transporter-like_CS"/>
</dbReference>
<dbReference type="GO" id="GO:1902495">
    <property type="term" value="C:transmembrane transporter complex"/>
    <property type="evidence" value="ECO:0007669"/>
    <property type="project" value="UniProtKB-ARBA"/>
</dbReference>
<organism evidence="6 7">
    <name type="scientific">Immundisolibacter cernigliae</name>
    <dbReference type="NCBI Taxonomy" id="1810504"/>
    <lineage>
        <taxon>Bacteria</taxon>
        <taxon>Pseudomonadati</taxon>
        <taxon>Pseudomonadota</taxon>
        <taxon>Gammaproteobacteria</taxon>
        <taxon>Immundisolibacterales</taxon>
        <taxon>Immundisolibacteraceae</taxon>
        <taxon>Immundisolibacter</taxon>
    </lineage>
</organism>
<evidence type="ECO:0000256" key="3">
    <source>
        <dbReference type="ARBA" id="ARBA00022840"/>
    </source>
</evidence>
<dbReference type="AlphaFoldDB" id="A0A1B1YXV7"/>